<reference evidence="3" key="1">
    <citation type="submission" date="2022-02" db="EMBL/GenBank/DDBJ databases">
        <authorList>
            <person name="Henning P.M."/>
            <person name="McCubbin A.G."/>
            <person name="Shore J.S."/>
        </authorList>
    </citation>
    <scope>NUCLEOTIDE SEQUENCE</scope>
    <source>
        <strain evidence="3">F60SS</strain>
        <tissue evidence="3">Leaves</tissue>
    </source>
</reference>
<protein>
    <recommendedName>
        <fullName evidence="2">S1 motif domain-containing protein</fullName>
    </recommendedName>
</protein>
<reference evidence="3" key="2">
    <citation type="journal article" date="2023" name="Plants (Basel)">
        <title>Annotation of the Turnera subulata (Passifloraceae) Draft Genome Reveals the S-Locus Evolved after the Divergence of Turneroideae from Passifloroideae in a Stepwise Manner.</title>
        <authorList>
            <person name="Henning P.M."/>
            <person name="Roalson E.H."/>
            <person name="Mir W."/>
            <person name="McCubbin A.G."/>
            <person name="Shore J.S."/>
        </authorList>
    </citation>
    <scope>NUCLEOTIDE SEQUENCE</scope>
    <source>
        <strain evidence="3">F60SS</strain>
    </source>
</reference>
<sequence>MDGLTLATTATSSYVSCRNINKFSFRPVLSPRVKTRIGGKRRELRFQRKTKFVVLAAKEDELNLNQFEQMELKFGGLFGEDPQLTLAKIRARREDPDVSFRDVEKVFDQKKRGKAVEIKELPFNVPDEKKKNNQSNSSLNGLHLYRPVPKGGFRFQHNPGPVAVPVWKLNQSVQKGVDKDDKSSVPNVILRKKPSMFVEDGVQNKPARSTPRIKPNLKLKMGNGESKEKFTDMTLLRKPEPVRLNKKPEDSAKGDHGVGMTTGRREGEDGYGGFKLPGTVKSDLKGASEIRNGTKQKELEEKFSDMSLLRKPEPMRLNKKPEDSENVEGKKGEYGAGMITGRREGEDGYGGFTLAKKPETVKSNLKEASGIGDGSKGEELKGELSDMLMRLNKKPEHLENVEVKKGGNSVEMINGRRGEDGYNGFTVMRKPETGKSDLKKASEAGDGSNRKEQVPEGDSLAAVMQLLTKPNFGMTGKETAVNEKQDIGDADSTAKYSVESALQGKLTRQDQFRIHPENYGNATEIDNLPSMSPEEAADWAEAKYLFKSGDRVEVEIISSDMRGFAVSFGSLAGFLPHRNLSPRLKFVAFETWLREKGLDPSMYRKELGIIERYDVMDKNSSLSSSIALKIDQNIVGDITPEMKLEDILSVYEQEKLKFLSSLVGKRVKVNVVKADRMLRSLIVSMRPKEKEESVERKRNLMAKLQIGDVVKCCITKITYIGIFVEVDGVPALIHQTEVSWDATLDPTSYFKVGEIVEAKVHQLDFKLDRIYLSLREIAKPDPHLDSLKSVIGDLDALDGRVQVAEPDTEWTDVESLIKELQQIEGIQSVSKGRFFLSPGLAPTFQVYMASMFANQYKLLARSGNKVQEVIVHASFNEEEMKSTILSCTNRVE</sequence>
<dbReference type="PANTHER" id="PTHR47600:SF1">
    <property type="entry name" value="NUCLEIC ACID-BINDING, OB-FOLD-LIKE PROTEIN"/>
    <property type="match status" value="1"/>
</dbReference>
<comment type="caution">
    <text evidence="3">The sequence shown here is derived from an EMBL/GenBank/DDBJ whole genome shotgun (WGS) entry which is preliminary data.</text>
</comment>
<organism evidence="3 4">
    <name type="scientific">Turnera subulata</name>
    <dbReference type="NCBI Taxonomy" id="218843"/>
    <lineage>
        <taxon>Eukaryota</taxon>
        <taxon>Viridiplantae</taxon>
        <taxon>Streptophyta</taxon>
        <taxon>Embryophyta</taxon>
        <taxon>Tracheophyta</taxon>
        <taxon>Spermatophyta</taxon>
        <taxon>Magnoliopsida</taxon>
        <taxon>eudicotyledons</taxon>
        <taxon>Gunneridae</taxon>
        <taxon>Pentapetalae</taxon>
        <taxon>rosids</taxon>
        <taxon>fabids</taxon>
        <taxon>Malpighiales</taxon>
        <taxon>Passifloraceae</taxon>
        <taxon>Turnera</taxon>
    </lineage>
</organism>
<dbReference type="PANTHER" id="PTHR47600">
    <property type="entry name" value="NUCLEIC ACID-BINDING, OB-FOLD-LIKE PROTEIN"/>
    <property type="match status" value="1"/>
</dbReference>
<evidence type="ECO:0000313" key="3">
    <source>
        <dbReference type="EMBL" id="KAJ4838496.1"/>
    </source>
</evidence>
<name>A0A9Q0FVR8_9ROSI</name>
<gene>
    <name evidence="3" type="ORF">Tsubulata_012385</name>
</gene>
<dbReference type="GO" id="GO:0003676">
    <property type="term" value="F:nucleic acid binding"/>
    <property type="evidence" value="ECO:0007669"/>
    <property type="project" value="InterPro"/>
</dbReference>
<feature type="region of interest" description="Disordered" evidence="1">
    <location>
        <begin position="202"/>
        <end position="223"/>
    </location>
</feature>
<feature type="compositionally biased region" description="Basic and acidic residues" evidence="1">
    <location>
        <begin position="244"/>
        <end position="256"/>
    </location>
</feature>
<keyword evidence="4" id="KW-1185">Reference proteome</keyword>
<dbReference type="AlphaFoldDB" id="A0A9Q0FVR8"/>
<feature type="region of interest" description="Disordered" evidence="1">
    <location>
        <begin position="244"/>
        <end position="354"/>
    </location>
</feature>
<dbReference type="EMBL" id="JAKUCV010003539">
    <property type="protein sequence ID" value="KAJ4838496.1"/>
    <property type="molecule type" value="Genomic_DNA"/>
</dbReference>
<dbReference type="InterPro" id="IPR012340">
    <property type="entry name" value="NA-bd_OB-fold"/>
</dbReference>
<feature type="domain" description="S1 motif" evidence="2">
    <location>
        <begin position="707"/>
        <end position="775"/>
    </location>
</feature>
<feature type="compositionally biased region" description="Basic and acidic residues" evidence="1">
    <location>
        <begin position="429"/>
        <end position="454"/>
    </location>
</feature>
<evidence type="ECO:0000259" key="2">
    <source>
        <dbReference type="PROSITE" id="PS50126"/>
    </source>
</evidence>
<dbReference type="OrthoDB" id="1899990at2759"/>
<dbReference type="SUPFAM" id="SSF50249">
    <property type="entry name" value="Nucleic acid-binding proteins"/>
    <property type="match status" value="1"/>
</dbReference>
<evidence type="ECO:0000313" key="4">
    <source>
        <dbReference type="Proteomes" id="UP001141552"/>
    </source>
</evidence>
<dbReference type="InterPro" id="IPR003029">
    <property type="entry name" value="S1_domain"/>
</dbReference>
<proteinExistence type="predicted"/>
<dbReference type="SMART" id="SM00316">
    <property type="entry name" value="S1"/>
    <property type="match status" value="2"/>
</dbReference>
<dbReference type="Gene3D" id="2.40.50.140">
    <property type="entry name" value="Nucleic acid-binding proteins"/>
    <property type="match status" value="1"/>
</dbReference>
<evidence type="ECO:0000256" key="1">
    <source>
        <dbReference type="SAM" id="MobiDB-lite"/>
    </source>
</evidence>
<accession>A0A9Q0FVR8</accession>
<feature type="compositionally biased region" description="Basic and acidic residues" evidence="1">
    <location>
        <begin position="295"/>
        <end position="333"/>
    </location>
</feature>
<dbReference type="Pfam" id="PF00575">
    <property type="entry name" value="S1"/>
    <property type="match status" value="1"/>
</dbReference>
<dbReference type="Proteomes" id="UP001141552">
    <property type="component" value="Unassembled WGS sequence"/>
</dbReference>
<feature type="region of interest" description="Disordered" evidence="1">
    <location>
        <begin position="411"/>
        <end position="457"/>
    </location>
</feature>
<dbReference type="PROSITE" id="PS50126">
    <property type="entry name" value="S1"/>
    <property type="match status" value="1"/>
</dbReference>